<proteinExistence type="predicted"/>
<reference evidence="2" key="2">
    <citation type="submission" date="2021-04" db="EMBL/GenBank/DDBJ databases">
        <authorList>
            <person name="Podell S."/>
        </authorList>
    </citation>
    <scope>NUCLEOTIDE SEQUENCE</scope>
    <source>
        <strain evidence="2">Hildebrandi</strain>
    </source>
</reference>
<evidence type="ECO:0000313" key="3">
    <source>
        <dbReference type="EMBL" id="KAG7367806.1"/>
    </source>
</evidence>
<name>A0A9K3PDC6_9STRA</name>
<comment type="caution">
    <text evidence="2">The sequence shown here is derived from an EMBL/GenBank/DDBJ whole genome shotgun (WGS) entry which is preliminary data.</text>
</comment>
<feature type="region of interest" description="Disordered" evidence="1">
    <location>
        <begin position="249"/>
        <end position="307"/>
    </location>
</feature>
<gene>
    <name evidence="2" type="ORF">IV203_022885</name>
    <name evidence="3" type="ORF">IV203_030549</name>
</gene>
<evidence type="ECO:0000256" key="1">
    <source>
        <dbReference type="SAM" id="MobiDB-lite"/>
    </source>
</evidence>
<dbReference type="Proteomes" id="UP000693970">
    <property type="component" value="Unassembled WGS sequence"/>
</dbReference>
<evidence type="ECO:0000313" key="4">
    <source>
        <dbReference type="Proteomes" id="UP000693970"/>
    </source>
</evidence>
<dbReference type="AlphaFoldDB" id="A0A9K3PDC6"/>
<dbReference type="OrthoDB" id="48146at2759"/>
<dbReference type="EMBL" id="JAGRRH010000026">
    <property type="protein sequence ID" value="KAG7340934.1"/>
    <property type="molecule type" value="Genomic_DNA"/>
</dbReference>
<protein>
    <submittedName>
        <fullName evidence="2">Uncharacterized protein</fullName>
    </submittedName>
</protein>
<organism evidence="2 4">
    <name type="scientific">Nitzschia inconspicua</name>
    <dbReference type="NCBI Taxonomy" id="303405"/>
    <lineage>
        <taxon>Eukaryota</taxon>
        <taxon>Sar</taxon>
        <taxon>Stramenopiles</taxon>
        <taxon>Ochrophyta</taxon>
        <taxon>Bacillariophyta</taxon>
        <taxon>Bacillariophyceae</taxon>
        <taxon>Bacillariophycidae</taxon>
        <taxon>Bacillariales</taxon>
        <taxon>Bacillariaceae</taxon>
        <taxon>Nitzschia</taxon>
    </lineage>
</organism>
<keyword evidence="4" id="KW-1185">Reference proteome</keyword>
<sequence length="820" mass="93169">MNPRAKFRPELKLKVQKWILSFYHLDPRYQILTFFNLVCTEGADSIATEKDEDYYSYNLDRNVSQYHLHREAAAVVAAKTTTATTACSSSANNNNNTKNNTIDTGAAENTYFTTFNNPLLYRKSAANLSASTAQLLANMFDRSSILTVWRPCSREAMRKMMEGTGVGKGLDIKGKSAKQGKLSAYVPFLQIHDNSHKKQIQALPKSADMRIYYKSKAQREFVYQTLQSFLEQYEEQQRLVGDADTNHQTFETENKETTDCENDSPSSMEMSTVGSVSNMSSTVTSLNEPAVQPQDATSTKSSKERRKLLRKIPSRMKKIEKYQKQSWYGLQVSQRLFWHATVANANISRDGTGTETGRPSTPGFQDANMITLRVACSTVTQPHPMPVVVQSLCCDFTEELNLDNHDIKTAATMEQALNPLYLVMAYEENGTVTPVVSDFDGFLMGWRREALWFGCNLPREQEDLMMWCVEQVESILERQKESPAADTWTFRWLEILKREAHNGFRPEIPEYGFGDPKSYGIMEQAAKRLSNTGAVRHGSECFNYYFPQEIDDNFLLISDTLKPVPWRYVNVQELQSILSEKIAEGFVFPLNPKWVLCDPGWKKLYDELMASDALYADLSKDVWYPPYSGIRERIDDIHKRHPHGFLPNENPPNGIAVCQTVASQTVYSPLRQNLDAGEKLTGDVAVDLAELELEDYRRRSVRRKLVGQLMESRLMDMYEIVEEEKELQQDNDSLCNRARGSESSSESRPFFSRLLRPTLIRNLRQITKRDEPRNQRDAVSVGNVKEDEEYITARAALNSSSTTGDGNVVASSTGSLRLAD</sequence>
<reference evidence="2" key="1">
    <citation type="journal article" date="2021" name="Sci. Rep.">
        <title>Diploid genomic architecture of Nitzschia inconspicua, an elite biomass production diatom.</title>
        <authorList>
            <person name="Oliver A."/>
            <person name="Podell S."/>
            <person name="Pinowska A."/>
            <person name="Traller J.C."/>
            <person name="Smith S.R."/>
            <person name="McClure R."/>
            <person name="Beliaev A."/>
            <person name="Bohutskyi P."/>
            <person name="Hill E.A."/>
            <person name="Rabines A."/>
            <person name="Zheng H."/>
            <person name="Allen L.Z."/>
            <person name="Kuo A."/>
            <person name="Grigoriev I.V."/>
            <person name="Allen A.E."/>
            <person name="Hazlebeck D."/>
            <person name="Allen E.E."/>
        </authorList>
    </citation>
    <scope>NUCLEOTIDE SEQUENCE</scope>
    <source>
        <strain evidence="2">Hildebrandi</strain>
    </source>
</reference>
<feature type="region of interest" description="Disordered" evidence="1">
    <location>
        <begin position="728"/>
        <end position="749"/>
    </location>
</feature>
<feature type="compositionally biased region" description="Polar residues" evidence="1">
    <location>
        <begin position="263"/>
        <end position="287"/>
    </location>
</feature>
<feature type="region of interest" description="Disordered" evidence="1">
    <location>
        <begin position="798"/>
        <end position="820"/>
    </location>
</feature>
<dbReference type="EMBL" id="JAGRRH010000006">
    <property type="protein sequence ID" value="KAG7367806.1"/>
    <property type="molecule type" value="Genomic_DNA"/>
</dbReference>
<evidence type="ECO:0000313" key="2">
    <source>
        <dbReference type="EMBL" id="KAG7340934.1"/>
    </source>
</evidence>
<accession>A0A9K3PDC6</accession>